<dbReference type="InterPro" id="IPR024078">
    <property type="entry name" value="LmbE-like_dom_sf"/>
</dbReference>
<dbReference type="SUPFAM" id="SSF102588">
    <property type="entry name" value="LmbE-like"/>
    <property type="match status" value="1"/>
</dbReference>
<organism evidence="1 2">
    <name type="scientific">Candidatus Roizmanbacteria bacterium CG_4_9_14_0_2_um_filter_39_13</name>
    <dbReference type="NCBI Taxonomy" id="1974839"/>
    <lineage>
        <taxon>Bacteria</taxon>
        <taxon>Candidatus Roizmaniibacteriota</taxon>
    </lineage>
</organism>
<reference evidence="2" key="1">
    <citation type="submission" date="2017-09" db="EMBL/GenBank/DDBJ databases">
        <title>Depth-based differentiation of microbial function through sediment-hosted aquifers and enrichment of novel symbionts in the deep terrestrial subsurface.</title>
        <authorList>
            <person name="Probst A.J."/>
            <person name="Ladd B."/>
            <person name="Jarett J.K."/>
            <person name="Geller-Mcgrath D.E."/>
            <person name="Sieber C.M.K."/>
            <person name="Emerson J.B."/>
            <person name="Anantharaman K."/>
            <person name="Thomas B.C."/>
            <person name="Malmstrom R."/>
            <person name="Stieglmeier M."/>
            <person name="Klingl A."/>
            <person name="Woyke T."/>
            <person name="Ryan C.M."/>
            <person name="Banfield J.F."/>
        </authorList>
    </citation>
    <scope>NUCLEOTIDE SEQUENCE [LARGE SCALE GENOMIC DNA]</scope>
</reference>
<evidence type="ECO:0008006" key="3">
    <source>
        <dbReference type="Google" id="ProtNLM"/>
    </source>
</evidence>
<comment type="caution">
    <text evidence="1">The sequence shown here is derived from an EMBL/GenBank/DDBJ whole genome shotgun (WGS) entry which is preliminary data.</text>
</comment>
<accession>A0A2M8F3I6</accession>
<dbReference type="Pfam" id="PF02585">
    <property type="entry name" value="PIG-L"/>
    <property type="match status" value="1"/>
</dbReference>
<dbReference type="EMBL" id="PFSC01000024">
    <property type="protein sequence ID" value="PJC33847.1"/>
    <property type="molecule type" value="Genomic_DNA"/>
</dbReference>
<dbReference type="PANTHER" id="PTHR12993:SF11">
    <property type="entry name" value="N-ACETYLGLUCOSAMINYL-PHOSPHATIDYLINOSITOL DE-N-ACETYLASE"/>
    <property type="match status" value="1"/>
</dbReference>
<name>A0A2M8F3I6_9BACT</name>
<protein>
    <recommendedName>
        <fullName evidence="3">PIG-L family deacetylase</fullName>
    </recommendedName>
</protein>
<dbReference type="InterPro" id="IPR003737">
    <property type="entry name" value="GlcNAc_PI_deacetylase-related"/>
</dbReference>
<dbReference type="Gene3D" id="3.40.50.10320">
    <property type="entry name" value="LmbE-like"/>
    <property type="match status" value="1"/>
</dbReference>
<evidence type="ECO:0000313" key="1">
    <source>
        <dbReference type="EMBL" id="PJC33847.1"/>
    </source>
</evidence>
<evidence type="ECO:0000313" key="2">
    <source>
        <dbReference type="Proteomes" id="UP000231383"/>
    </source>
</evidence>
<dbReference type="GO" id="GO:0000225">
    <property type="term" value="F:N-acetylglucosaminylphosphatidylinositol deacetylase activity"/>
    <property type="evidence" value="ECO:0007669"/>
    <property type="project" value="TreeGrafter"/>
</dbReference>
<dbReference type="Proteomes" id="UP000231383">
    <property type="component" value="Unassembled WGS sequence"/>
</dbReference>
<dbReference type="AlphaFoldDB" id="A0A2M8F3I6"/>
<gene>
    <name evidence="1" type="ORF">CO051_00910</name>
</gene>
<sequence length="221" mass="25011">MKIIENISEMNIGVNNKVLIILPHPDDETVFAAGLIQKLIKANIYYSLITITTGENSTLKYGFSPHISLRSKRYTELINACNILGLKNVTSRGYLDGTIEKNQEGIEEYLCTYINRIKPGVIITLEPNGIYGHPDHIALSKIVTQLNSSDCKGIQLIYLTVDKNYKPSQNSLKMAKDPTNIKPIPPNLILQLSPVEIYNKIRALQAHKTQFKTNLNFWLKW</sequence>
<proteinExistence type="predicted"/>
<dbReference type="PANTHER" id="PTHR12993">
    <property type="entry name" value="N-ACETYLGLUCOSAMINYL-PHOSPHATIDYLINOSITOL DE-N-ACETYLASE-RELATED"/>
    <property type="match status" value="1"/>
</dbReference>